<dbReference type="HOGENOM" id="CLU_282437_0_0_1"/>
<dbReference type="Pfam" id="PF00023">
    <property type="entry name" value="Ank"/>
    <property type="match status" value="1"/>
</dbReference>
<feature type="repeat" description="ANK" evidence="6">
    <location>
        <begin position="191"/>
        <end position="225"/>
    </location>
</feature>
<evidence type="ECO:0000256" key="4">
    <source>
        <dbReference type="ARBA" id="ARBA00023055"/>
    </source>
</evidence>
<keyword evidence="11" id="KW-1185">Reference proteome</keyword>
<name>A0A075ARR9_ROZAC</name>
<dbReference type="InterPro" id="IPR018494">
    <property type="entry name" value="Oxysterol-bd_CS"/>
</dbReference>
<dbReference type="OMA" id="SIRQMWE"/>
<evidence type="ECO:0000256" key="7">
    <source>
        <dbReference type="RuleBase" id="RU003844"/>
    </source>
</evidence>
<keyword evidence="4" id="KW-0445">Lipid transport</keyword>
<reference evidence="10 11" key="1">
    <citation type="journal article" date="2013" name="Curr. Biol.">
        <title>Shared signatures of parasitism and phylogenomics unite Cryptomycota and microsporidia.</title>
        <authorList>
            <person name="James T.Y."/>
            <person name="Pelin A."/>
            <person name="Bonen L."/>
            <person name="Ahrendt S."/>
            <person name="Sain D."/>
            <person name="Corradi N."/>
            <person name="Stajich J.E."/>
        </authorList>
    </citation>
    <scope>NUCLEOTIDE SEQUENCE [LARGE SCALE GENOMIC DNA]</scope>
    <source>
        <strain evidence="10 11">CSF55</strain>
    </source>
</reference>
<dbReference type="GO" id="GO:0120009">
    <property type="term" value="P:intermembrane lipid transfer"/>
    <property type="evidence" value="ECO:0007669"/>
    <property type="project" value="UniProtKB-ARBA"/>
</dbReference>
<evidence type="ECO:0000259" key="9">
    <source>
        <dbReference type="PROSITE" id="PS50003"/>
    </source>
</evidence>
<feature type="coiled-coil region" evidence="8">
    <location>
        <begin position="468"/>
        <end position="504"/>
    </location>
</feature>
<dbReference type="GO" id="GO:0005635">
    <property type="term" value="C:nuclear envelope"/>
    <property type="evidence" value="ECO:0007669"/>
    <property type="project" value="TreeGrafter"/>
</dbReference>
<dbReference type="SUPFAM" id="SSF144000">
    <property type="entry name" value="Oxysterol-binding protein-like"/>
    <property type="match status" value="1"/>
</dbReference>
<dbReference type="InterPro" id="IPR000648">
    <property type="entry name" value="Oxysterol-bd"/>
</dbReference>
<gene>
    <name evidence="10" type="ORF">O9G_005059</name>
</gene>
<dbReference type="GO" id="GO:0005829">
    <property type="term" value="C:cytosol"/>
    <property type="evidence" value="ECO:0007669"/>
    <property type="project" value="TreeGrafter"/>
</dbReference>
<dbReference type="GO" id="GO:0006887">
    <property type="term" value="P:exocytosis"/>
    <property type="evidence" value="ECO:0007669"/>
    <property type="project" value="TreeGrafter"/>
</dbReference>
<dbReference type="SUPFAM" id="SSF50729">
    <property type="entry name" value="PH domain-like"/>
    <property type="match status" value="1"/>
</dbReference>
<dbReference type="AlphaFoldDB" id="A0A075ARR9"/>
<evidence type="ECO:0000256" key="3">
    <source>
        <dbReference type="ARBA" id="ARBA00022553"/>
    </source>
</evidence>
<evidence type="ECO:0000256" key="6">
    <source>
        <dbReference type="PROSITE-ProRule" id="PRU00023"/>
    </source>
</evidence>
<evidence type="ECO:0000256" key="1">
    <source>
        <dbReference type="ARBA" id="ARBA00008842"/>
    </source>
</evidence>
<dbReference type="Pfam" id="PF12796">
    <property type="entry name" value="Ank_2"/>
    <property type="match status" value="1"/>
</dbReference>
<evidence type="ECO:0000313" key="11">
    <source>
        <dbReference type="Proteomes" id="UP000030755"/>
    </source>
</evidence>
<organism evidence="10 11">
    <name type="scientific">Rozella allomycis (strain CSF55)</name>
    <dbReference type="NCBI Taxonomy" id="988480"/>
    <lineage>
        <taxon>Eukaryota</taxon>
        <taxon>Fungi</taxon>
        <taxon>Fungi incertae sedis</taxon>
        <taxon>Cryptomycota</taxon>
        <taxon>Cryptomycota incertae sedis</taxon>
        <taxon>Rozella</taxon>
    </lineage>
</organism>
<dbReference type="GO" id="GO:0030011">
    <property type="term" value="P:maintenance of cell polarity"/>
    <property type="evidence" value="ECO:0007669"/>
    <property type="project" value="TreeGrafter"/>
</dbReference>
<dbReference type="Gene3D" id="2.30.29.30">
    <property type="entry name" value="Pleckstrin-homology domain (PH domain)/Phosphotyrosine-binding domain (PTB)"/>
    <property type="match status" value="1"/>
</dbReference>
<proteinExistence type="inferred from homology"/>
<dbReference type="Gene3D" id="1.25.40.20">
    <property type="entry name" value="Ankyrin repeat-containing domain"/>
    <property type="match status" value="2"/>
</dbReference>
<dbReference type="GO" id="GO:0034727">
    <property type="term" value="P:piecemeal microautophagy of the nucleus"/>
    <property type="evidence" value="ECO:0007669"/>
    <property type="project" value="TreeGrafter"/>
</dbReference>
<dbReference type="GO" id="GO:0005886">
    <property type="term" value="C:plasma membrane"/>
    <property type="evidence" value="ECO:0007669"/>
    <property type="project" value="TreeGrafter"/>
</dbReference>
<evidence type="ECO:0000256" key="8">
    <source>
        <dbReference type="SAM" id="Coils"/>
    </source>
</evidence>
<dbReference type="PANTHER" id="PTHR10972:SF205">
    <property type="entry name" value="OXYSTEROL-BINDING PROTEIN 1"/>
    <property type="match status" value="1"/>
</dbReference>
<dbReference type="SMART" id="SM00248">
    <property type="entry name" value="ANK"/>
    <property type="match status" value="4"/>
</dbReference>
<dbReference type="EMBL" id="KE561101">
    <property type="protein sequence ID" value="EPZ32875.1"/>
    <property type="molecule type" value="Genomic_DNA"/>
</dbReference>
<dbReference type="PROSITE" id="PS50297">
    <property type="entry name" value="ANK_REP_REGION"/>
    <property type="match status" value="1"/>
</dbReference>
<keyword evidence="8" id="KW-0175">Coiled coil</keyword>
<comment type="similarity">
    <text evidence="1 7">Belongs to the OSBP family.</text>
</comment>
<sequence length="1106" mass="127144">MSADGTLTIAIVDAIRENHLETLLELLYKLYPDSAKTLPELCRRYQSEKYGTIAHLACTVGSKSFVQEIMKYGIDLNSVDMHGNTPLHKASQAGRHDVVDVLMKSDAIHDFVKNNEGKTAFDVAKTRETLTTMERKWFWVYVTDNRKTFIAMKTREIFQAANAFDLSRVKELFNDERVSVLIRKDVSEPGSGDTLLHVFCASKSDQTEAVKWLIEQGANPHVANKKRKFPIDVAKHENIKQILKEAPKMSNSFEFPEGKQTRMEGYLNKWTNYAGGYKRRYFVLEDGTFSYYKSQEDYPVACRGSIHLSVAKIVIDRSDKLHFDVFGNNSNRLHLRADSAGDAKKWIVALTEIQKYLTSMDPQTISRKASMTYSFNEDEDVDIPVDAGESTLFNAASLQIQILEECLNNFVNFTNRSKDENFDEKLKEFEDQSKKAINSIKKTIQLMDQRESKLKKRITMDIEKDKILQESLQALALENSQFEKLRKEKSESSLKIENENLEDEDLFFDADEEISVEVKEDFIKDSIVGYPDQFRNSFPETEKKSSSVSLWSILKNAIGKDLTRMAIPVNFNEPLSMLQRLCEDVEYVNLLTNANFKENSLDRLSLVAAFAMSSYSSTEGRTGKPFNPLLGETFEFVSKEKGYRYLSEQVSHHPPISACYCDSDNFVFWSEVNVYTRFTGKSFEAHPLGVSHVTLKKTGEHFSWKKVITAVNGILMGKLTIDHYGTMTIINHSTGENCILEFCKPGWRSKDSKIVQGKCYDANGNDLQWNIHGKWNDRLILTRNENQATTLWKRNPTPEFGNSFNFTSFALQLNELTDSLKDYLCPTDSRLREDQRALERGDYDAASKLKNDLEEKQRLARKERTTEYQPRWQTSNNPVTIILNHSPILIPFAISHCIKQDNVSKLQYLIMQLIPTDIQSFDIKWAIENSAINVLTFFVEYKMTTIHDISSIALENSLFHIFPVLIQNIQFKDQILQDIVKREAFPVSVFKLFKNSKNEDFFQRLYEASVNSGKINLACYILNANFYQPDYNSLAIALKANCTVLIEFLIKYMVHKRNVFANLCSLPDLSANKLLNAVNIMEEYGYQFSEKERMLIDDILEKYDVQ</sequence>
<dbReference type="InterPro" id="IPR036770">
    <property type="entry name" value="Ankyrin_rpt-contain_sf"/>
</dbReference>
<feature type="domain" description="PH" evidence="9">
    <location>
        <begin position="260"/>
        <end position="355"/>
    </location>
</feature>
<keyword evidence="3" id="KW-0597">Phosphoprotein</keyword>
<evidence type="ECO:0000256" key="2">
    <source>
        <dbReference type="ARBA" id="ARBA00022448"/>
    </source>
</evidence>
<dbReference type="PROSITE" id="PS50003">
    <property type="entry name" value="PH_DOMAIN"/>
    <property type="match status" value="1"/>
</dbReference>
<dbReference type="InterPro" id="IPR037239">
    <property type="entry name" value="OSBP_sf"/>
</dbReference>
<dbReference type="PROSITE" id="PS01013">
    <property type="entry name" value="OSBP"/>
    <property type="match status" value="1"/>
</dbReference>
<dbReference type="InterPro" id="IPR001849">
    <property type="entry name" value="PH_domain"/>
</dbReference>
<evidence type="ECO:0000313" key="10">
    <source>
        <dbReference type="EMBL" id="EPZ32875.1"/>
    </source>
</evidence>
<accession>A0A075ARR9</accession>
<dbReference type="Gene3D" id="3.30.70.3490">
    <property type="match status" value="1"/>
</dbReference>
<keyword evidence="6" id="KW-0040">ANK repeat</keyword>
<dbReference type="PROSITE" id="PS50088">
    <property type="entry name" value="ANK_REPEAT"/>
    <property type="match status" value="2"/>
</dbReference>
<keyword evidence="5" id="KW-0446">Lipid-binding</keyword>
<dbReference type="SUPFAM" id="SSF48403">
    <property type="entry name" value="Ankyrin repeat"/>
    <property type="match status" value="1"/>
</dbReference>
<dbReference type="GO" id="GO:0032934">
    <property type="term" value="F:sterol binding"/>
    <property type="evidence" value="ECO:0007669"/>
    <property type="project" value="TreeGrafter"/>
</dbReference>
<dbReference type="PANTHER" id="PTHR10972">
    <property type="entry name" value="OXYSTEROL-BINDING PROTEIN-RELATED"/>
    <property type="match status" value="1"/>
</dbReference>
<dbReference type="GO" id="GO:0006897">
    <property type="term" value="P:endocytosis"/>
    <property type="evidence" value="ECO:0007669"/>
    <property type="project" value="TreeGrafter"/>
</dbReference>
<dbReference type="Pfam" id="PF00169">
    <property type="entry name" value="PH"/>
    <property type="match status" value="1"/>
</dbReference>
<dbReference type="InterPro" id="IPR002110">
    <property type="entry name" value="Ankyrin_rpt"/>
</dbReference>
<dbReference type="Gene3D" id="2.40.160.120">
    <property type="match status" value="1"/>
</dbReference>
<protein>
    <submittedName>
        <fullName evidence="10">Oxysterol-binding C2F12.05c-like protein</fullName>
    </submittedName>
</protein>
<dbReference type="Pfam" id="PF01237">
    <property type="entry name" value="Oxysterol_BP"/>
    <property type="match status" value="1"/>
</dbReference>
<dbReference type="OrthoDB" id="1854502at2759"/>
<dbReference type="SMART" id="SM00233">
    <property type="entry name" value="PH"/>
    <property type="match status" value="1"/>
</dbReference>
<dbReference type="InterPro" id="IPR011993">
    <property type="entry name" value="PH-like_dom_sf"/>
</dbReference>
<dbReference type="FunFam" id="2.40.160.120:FF:000001">
    <property type="entry name" value="Oxysterol-binding protein"/>
    <property type="match status" value="1"/>
</dbReference>
<keyword evidence="2" id="KW-0813">Transport</keyword>
<dbReference type="Proteomes" id="UP000030755">
    <property type="component" value="Unassembled WGS sequence"/>
</dbReference>
<feature type="repeat" description="ANK" evidence="6">
    <location>
        <begin position="82"/>
        <end position="114"/>
    </location>
</feature>
<evidence type="ECO:0000256" key="5">
    <source>
        <dbReference type="ARBA" id="ARBA00023121"/>
    </source>
</evidence>
<dbReference type="GO" id="GO:0097038">
    <property type="term" value="C:perinuclear endoplasmic reticulum"/>
    <property type="evidence" value="ECO:0007669"/>
    <property type="project" value="TreeGrafter"/>
</dbReference>
<dbReference type="STRING" id="988480.A0A075ARR9"/>